<dbReference type="AlphaFoldDB" id="A0A2G5T9N7"/>
<reference evidence="5" key="1">
    <citation type="submission" date="2017-10" db="EMBL/GenBank/DDBJ databases">
        <title>Rapid genome shrinkage in a self-fertile nematode reveals novel sperm competition proteins.</title>
        <authorList>
            <person name="Yin D."/>
            <person name="Schwarz E.M."/>
            <person name="Thomas C.G."/>
            <person name="Felde R.L."/>
            <person name="Korf I.F."/>
            <person name="Cutter A.D."/>
            <person name="Schartner C.M."/>
            <person name="Ralston E.J."/>
            <person name="Meyer B.J."/>
            <person name="Haag E.S."/>
        </authorList>
    </citation>
    <scope>NUCLEOTIDE SEQUENCE [LARGE SCALE GENOMIC DNA]</scope>
    <source>
        <strain evidence="5">JU1422</strain>
    </source>
</reference>
<dbReference type="Proteomes" id="UP000230233">
    <property type="component" value="Chromosome V"/>
</dbReference>
<dbReference type="SUPFAM" id="SSF54928">
    <property type="entry name" value="RNA-binding domain, RBD"/>
    <property type="match status" value="1"/>
</dbReference>
<accession>A0A2G5T9N7</accession>
<dbReference type="InterPro" id="IPR035979">
    <property type="entry name" value="RBD_domain_sf"/>
</dbReference>
<keyword evidence="5" id="KW-1185">Reference proteome</keyword>
<dbReference type="PROSITE" id="PS50102">
    <property type="entry name" value="RRM"/>
    <property type="match status" value="1"/>
</dbReference>
<feature type="signal peptide" evidence="2">
    <location>
        <begin position="1"/>
        <end position="20"/>
    </location>
</feature>
<keyword evidence="2" id="KW-0732">Signal</keyword>
<dbReference type="CDD" id="cd00590">
    <property type="entry name" value="RRM_SF"/>
    <property type="match status" value="1"/>
</dbReference>
<evidence type="ECO:0000313" key="4">
    <source>
        <dbReference type="EMBL" id="PIC24104.1"/>
    </source>
</evidence>
<dbReference type="SMART" id="SM00360">
    <property type="entry name" value="RRM"/>
    <property type="match status" value="1"/>
</dbReference>
<dbReference type="Gene3D" id="3.30.70.330">
    <property type="match status" value="1"/>
</dbReference>
<dbReference type="OrthoDB" id="346839at2759"/>
<keyword evidence="1" id="KW-0694">RNA-binding</keyword>
<organism evidence="4 5">
    <name type="scientific">Caenorhabditis nigoni</name>
    <dbReference type="NCBI Taxonomy" id="1611254"/>
    <lineage>
        <taxon>Eukaryota</taxon>
        <taxon>Metazoa</taxon>
        <taxon>Ecdysozoa</taxon>
        <taxon>Nematoda</taxon>
        <taxon>Chromadorea</taxon>
        <taxon>Rhabditida</taxon>
        <taxon>Rhabditina</taxon>
        <taxon>Rhabditomorpha</taxon>
        <taxon>Rhabditoidea</taxon>
        <taxon>Rhabditidae</taxon>
        <taxon>Peloderinae</taxon>
        <taxon>Caenorhabditis</taxon>
    </lineage>
</organism>
<dbReference type="Pfam" id="PF00076">
    <property type="entry name" value="RRM_1"/>
    <property type="match status" value="1"/>
</dbReference>
<dbReference type="EMBL" id="PDUG01000005">
    <property type="protein sequence ID" value="PIC24104.1"/>
    <property type="molecule type" value="Genomic_DNA"/>
</dbReference>
<protein>
    <recommendedName>
        <fullName evidence="3">RRM domain-containing protein</fullName>
    </recommendedName>
</protein>
<proteinExistence type="predicted"/>
<evidence type="ECO:0000259" key="3">
    <source>
        <dbReference type="PROSITE" id="PS50102"/>
    </source>
</evidence>
<dbReference type="GO" id="GO:0003723">
    <property type="term" value="F:RNA binding"/>
    <property type="evidence" value="ECO:0007669"/>
    <property type="project" value="UniProtKB-UniRule"/>
</dbReference>
<dbReference type="InterPro" id="IPR000504">
    <property type="entry name" value="RRM_dom"/>
</dbReference>
<feature type="chain" id="PRO_5013687233" description="RRM domain-containing protein" evidence="2">
    <location>
        <begin position="21"/>
        <end position="89"/>
    </location>
</feature>
<dbReference type="InterPro" id="IPR012677">
    <property type="entry name" value="Nucleotide-bd_a/b_plait_sf"/>
</dbReference>
<gene>
    <name evidence="4" type="primary">Cnig_chr_V.g17559</name>
    <name evidence="4" type="ORF">B9Z55_017559</name>
</gene>
<comment type="caution">
    <text evidence="4">The sequence shown here is derived from an EMBL/GenBank/DDBJ whole genome shotgun (WGS) entry which is preliminary data.</text>
</comment>
<evidence type="ECO:0000313" key="5">
    <source>
        <dbReference type="Proteomes" id="UP000230233"/>
    </source>
</evidence>
<feature type="domain" description="RRM" evidence="3">
    <location>
        <begin position="21"/>
        <end position="89"/>
    </location>
</feature>
<sequence length="89" mass="9786">MTPKFLIFLTISLLFSLADGFPVKVTNLSPTSSKDDLWSIFMSTGDINSIAMNKDVAIIDYMDSEAAGKAVRRLNHVEFDGRTLTVTNA</sequence>
<evidence type="ECO:0000256" key="2">
    <source>
        <dbReference type="SAM" id="SignalP"/>
    </source>
</evidence>
<name>A0A2G5T9N7_9PELO</name>
<evidence type="ECO:0000256" key="1">
    <source>
        <dbReference type="PROSITE-ProRule" id="PRU00176"/>
    </source>
</evidence>